<dbReference type="EMBL" id="JAGEPF010000040">
    <property type="protein sequence ID" value="MBO2464958.1"/>
    <property type="molecule type" value="Genomic_DNA"/>
</dbReference>
<organism evidence="2 3">
    <name type="scientific">Actinomadura violacea</name>
    <dbReference type="NCBI Taxonomy" id="2819934"/>
    <lineage>
        <taxon>Bacteria</taxon>
        <taxon>Bacillati</taxon>
        <taxon>Actinomycetota</taxon>
        <taxon>Actinomycetes</taxon>
        <taxon>Streptosporangiales</taxon>
        <taxon>Thermomonosporaceae</taxon>
        <taxon>Actinomadura</taxon>
    </lineage>
</organism>
<proteinExistence type="predicted"/>
<feature type="compositionally biased region" description="Polar residues" evidence="1">
    <location>
        <begin position="96"/>
        <end position="106"/>
    </location>
</feature>
<gene>
    <name evidence="2" type="ORF">J4709_46075</name>
</gene>
<feature type="compositionally biased region" description="Basic and acidic residues" evidence="1">
    <location>
        <begin position="1"/>
        <end position="15"/>
    </location>
</feature>
<name>A0ABS3S872_9ACTN</name>
<dbReference type="RefSeq" id="WP_208251821.1">
    <property type="nucleotide sequence ID" value="NZ_JAGEPF010000040.1"/>
</dbReference>
<protein>
    <submittedName>
        <fullName evidence="2">Uncharacterized protein</fullName>
    </submittedName>
</protein>
<comment type="caution">
    <text evidence="2">The sequence shown here is derived from an EMBL/GenBank/DDBJ whole genome shotgun (WGS) entry which is preliminary data.</text>
</comment>
<evidence type="ECO:0000256" key="1">
    <source>
        <dbReference type="SAM" id="MobiDB-lite"/>
    </source>
</evidence>
<feature type="region of interest" description="Disordered" evidence="1">
    <location>
        <begin position="95"/>
        <end position="119"/>
    </location>
</feature>
<sequence>MEESISRRRGRDTTPRPHRVGPVRFSDQEFTWVTIAAQRAGQARSAYVAAAAAAVARGEVSPHARNEHETLRQLMSLRSELQHLALRVDQALAQAPTGNLTGNPTGLSGDPHGEPASCTAHTQLSGTLADLDQTVHRLDEAISALLPYRTGQ</sequence>
<evidence type="ECO:0000313" key="3">
    <source>
        <dbReference type="Proteomes" id="UP000680206"/>
    </source>
</evidence>
<feature type="region of interest" description="Disordered" evidence="1">
    <location>
        <begin position="1"/>
        <end position="23"/>
    </location>
</feature>
<evidence type="ECO:0000313" key="2">
    <source>
        <dbReference type="EMBL" id="MBO2464958.1"/>
    </source>
</evidence>
<reference evidence="2 3" key="1">
    <citation type="submission" date="2021-03" db="EMBL/GenBank/DDBJ databases">
        <title>Actinomadura violae sp. nov., isolated from lichen in Thailand.</title>
        <authorList>
            <person name="Kanchanasin P."/>
            <person name="Saeng-In P."/>
            <person name="Phongsopitanun W."/>
            <person name="Yuki M."/>
            <person name="Kudo T."/>
            <person name="Ohkuma M."/>
            <person name="Tanasupawat S."/>
        </authorList>
    </citation>
    <scope>NUCLEOTIDE SEQUENCE [LARGE SCALE GENOMIC DNA]</scope>
    <source>
        <strain evidence="2 3">LCR2-06</strain>
    </source>
</reference>
<keyword evidence="3" id="KW-1185">Reference proteome</keyword>
<accession>A0ABS3S872</accession>
<dbReference type="Proteomes" id="UP000680206">
    <property type="component" value="Unassembled WGS sequence"/>
</dbReference>